<dbReference type="EMBL" id="VSSQ01010587">
    <property type="protein sequence ID" value="MPM44718.1"/>
    <property type="molecule type" value="Genomic_DNA"/>
</dbReference>
<dbReference type="AlphaFoldDB" id="A0A644ZWD1"/>
<gene>
    <name evidence="1" type="ORF">SDC9_91399</name>
</gene>
<proteinExistence type="predicted"/>
<sequence length="102" mass="10365">MVKSGIGLNGIGEAKIPVGQSSVGILHMDGVTAGAVENISCLYPVITGLIHHNGIGGGAGGPEVGCVARTRMNRIRTKTVGDGGVGAECHRTAQSVHEVFFN</sequence>
<comment type="caution">
    <text evidence="1">The sequence shown here is derived from an EMBL/GenBank/DDBJ whole genome shotgun (WGS) entry which is preliminary data.</text>
</comment>
<reference evidence="1" key="1">
    <citation type="submission" date="2019-08" db="EMBL/GenBank/DDBJ databases">
        <authorList>
            <person name="Kucharzyk K."/>
            <person name="Murdoch R.W."/>
            <person name="Higgins S."/>
            <person name="Loffler F."/>
        </authorList>
    </citation>
    <scope>NUCLEOTIDE SEQUENCE</scope>
</reference>
<protein>
    <submittedName>
        <fullName evidence="1">Uncharacterized protein</fullName>
    </submittedName>
</protein>
<accession>A0A644ZWD1</accession>
<organism evidence="1">
    <name type="scientific">bioreactor metagenome</name>
    <dbReference type="NCBI Taxonomy" id="1076179"/>
    <lineage>
        <taxon>unclassified sequences</taxon>
        <taxon>metagenomes</taxon>
        <taxon>ecological metagenomes</taxon>
    </lineage>
</organism>
<name>A0A644ZWD1_9ZZZZ</name>
<evidence type="ECO:0000313" key="1">
    <source>
        <dbReference type="EMBL" id="MPM44718.1"/>
    </source>
</evidence>